<feature type="signal peptide" evidence="1">
    <location>
        <begin position="1"/>
        <end position="19"/>
    </location>
</feature>
<proteinExistence type="predicted"/>
<dbReference type="PROSITE" id="PS51257">
    <property type="entry name" value="PROKAR_LIPOPROTEIN"/>
    <property type="match status" value="1"/>
</dbReference>
<keyword evidence="3" id="KW-1185">Reference proteome</keyword>
<dbReference type="Proteomes" id="UP001501218">
    <property type="component" value="Unassembled WGS sequence"/>
</dbReference>
<reference evidence="2 3" key="1">
    <citation type="journal article" date="2019" name="Int. J. Syst. Evol. Microbiol.">
        <title>The Global Catalogue of Microorganisms (GCM) 10K type strain sequencing project: providing services to taxonomists for standard genome sequencing and annotation.</title>
        <authorList>
            <consortium name="The Broad Institute Genomics Platform"/>
            <consortium name="The Broad Institute Genome Sequencing Center for Infectious Disease"/>
            <person name="Wu L."/>
            <person name="Ma J."/>
        </authorList>
    </citation>
    <scope>NUCLEOTIDE SEQUENCE [LARGE SCALE GENOMIC DNA]</scope>
    <source>
        <strain evidence="2 3">JCM 16221</strain>
    </source>
</reference>
<evidence type="ECO:0000313" key="2">
    <source>
        <dbReference type="EMBL" id="GAA2347938.1"/>
    </source>
</evidence>
<protein>
    <submittedName>
        <fullName evidence="2">Neutral zinc metallopeptidase</fullName>
    </submittedName>
</protein>
<name>A0ABN3GBI7_9PSEU</name>
<evidence type="ECO:0000313" key="3">
    <source>
        <dbReference type="Proteomes" id="UP001501218"/>
    </source>
</evidence>
<comment type="caution">
    <text evidence="2">The sequence shown here is derived from an EMBL/GenBank/DDBJ whole genome shotgun (WGS) entry which is preliminary data.</text>
</comment>
<gene>
    <name evidence="2" type="ORF">GCM10009854_26440</name>
</gene>
<feature type="chain" id="PRO_5045154810" evidence="1">
    <location>
        <begin position="20"/>
        <end position="406"/>
    </location>
</feature>
<organism evidence="2 3">
    <name type="scientific">Saccharopolyspora halophila</name>
    <dbReference type="NCBI Taxonomy" id="405551"/>
    <lineage>
        <taxon>Bacteria</taxon>
        <taxon>Bacillati</taxon>
        <taxon>Actinomycetota</taxon>
        <taxon>Actinomycetes</taxon>
        <taxon>Pseudonocardiales</taxon>
        <taxon>Pseudonocardiaceae</taxon>
        <taxon>Saccharopolyspora</taxon>
    </lineage>
</organism>
<dbReference type="EMBL" id="BAAARA010000008">
    <property type="protein sequence ID" value="GAA2347938.1"/>
    <property type="molecule type" value="Genomic_DNA"/>
</dbReference>
<dbReference type="SUPFAM" id="SSF55486">
    <property type="entry name" value="Metalloproteases ('zincins'), catalytic domain"/>
    <property type="match status" value="1"/>
</dbReference>
<sequence length="406" mass="42549">MRAFVLVVTVIGLLAGACAAPPPERTGVAEHTVDPSFVHGTDHGDTDRLAATVVSDAQDYWSKAYPATFDRPWKDLDGGFFSVDTGDTSSSPPCASTVSEVEGNAYYCRSVDAIAWDRTALLPVLREHYGDAAVAVVLSHEIGHAVQQRADLAQGQPLRLEAMADCFAGSFLRWVSDGRAPHLRVSPDQLDEALRAIMVFRDPVGSTGAHGTAFDRISAFQTGFAGGPGGCPDVPTADVAEPVEQDPNVPLDEAIDTTAAERYFGELVTERGGRWTPPRLGNCPNARGPVDYCGAPPRVSIDRAALGTIRDETGDQAVTTLVASRYATAALAQLEEPVTGKAISCLTGAYTAARPALSPGDLDEAVQIVLTSEALARDARGRGSINGSDRIAAFRSGALDGAGACG</sequence>
<evidence type="ECO:0000256" key="1">
    <source>
        <dbReference type="SAM" id="SignalP"/>
    </source>
</evidence>
<keyword evidence="1" id="KW-0732">Signal</keyword>
<accession>A0ABN3GBI7</accession>